<comment type="function">
    <text evidence="4 5">Required for flagellar hook formation. May act as a scaffolding protein.</text>
</comment>
<feature type="domain" description="FlgD/Vpr Ig-like" evidence="6">
    <location>
        <begin position="108"/>
        <end position="177"/>
    </location>
</feature>
<comment type="caution">
    <text evidence="8">The sequence shown here is derived from an EMBL/GenBank/DDBJ whole genome shotgun (WGS) entry which is preliminary data.</text>
</comment>
<evidence type="ECO:0000256" key="3">
    <source>
        <dbReference type="ARBA" id="ARBA00022795"/>
    </source>
</evidence>
<dbReference type="Pfam" id="PF03963">
    <property type="entry name" value="FlgD"/>
    <property type="match status" value="1"/>
</dbReference>
<dbReference type="RefSeq" id="WP_105053380.1">
    <property type="nucleotide sequence ID" value="NZ_BMYG01000001.1"/>
</dbReference>
<evidence type="ECO:0000259" key="7">
    <source>
        <dbReference type="Pfam" id="PF13861"/>
    </source>
</evidence>
<dbReference type="AlphaFoldDB" id="A0A2S7UYR0"/>
<comment type="similarity">
    <text evidence="1 5">Belongs to the FlgD family.</text>
</comment>
<organism evidence="8 9">
    <name type="scientific">Psychrosphaera saromensis</name>
    <dbReference type="NCBI Taxonomy" id="716813"/>
    <lineage>
        <taxon>Bacteria</taxon>
        <taxon>Pseudomonadati</taxon>
        <taxon>Pseudomonadota</taxon>
        <taxon>Gammaproteobacteria</taxon>
        <taxon>Alteromonadales</taxon>
        <taxon>Pseudoalteromonadaceae</taxon>
        <taxon>Psychrosphaera</taxon>
    </lineage>
</organism>
<protein>
    <recommendedName>
        <fullName evidence="2 5">Basal-body rod modification protein FlgD</fullName>
    </recommendedName>
</protein>
<name>A0A2S7UYR0_9GAMM</name>
<dbReference type="OrthoDB" id="9785233at2"/>
<accession>A0A2S7UYR0</accession>
<evidence type="ECO:0000256" key="1">
    <source>
        <dbReference type="ARBA" id="ARBA00010577"/>
    </source>
</evidence>
<evidence type="ECO:0000256" key="4">
    <source>
        <dbReference type="ARBA" id="ARBA00024746"/>
    </source>
</evidence>
<evidence type="ECO:0000256" key="5">
    <source>
        <dbReference type="RuleBase" id="RU362076"/>
    </source>
</evidence>
<dbReference type="InterPro" id="IPR005648">
    <property type="entry name" value="FlgD"/>
</dbReference>
<sequence>MAITNNVSNAAIDAITWQDEEIGTNEVNGQMGQADFFALLTTQLSMQDPLNPTTNEDMISQMTQFTMSEGISDLGDKFDAFSVSMTSNQALEASSLVGRNVLVNSSLSYSDGTGVSGQVAIPSAAQTVNMRIMDESGNLIKTESLGDKSAGMMDFEWDGTDDDGNPLPAGQYSVEFTGLVSGQSESLTVLTYGNVSSVTLGVNGTGLELNLQGLGSITLTDVLAVGD</sequence>
<reference evidence="8 9" key="1">
    <citation type="submission" date="2016-12" db="EMBL/GenBank/DDBJ databases">
        <title>Diversity of luminous bacteria.</title>
        <authorList>
            <person name="Yoshizawa S."/>
            <person name="Kogure K."/>
        </authorList>
    </citation>
    <scope>NUCLEOTIDE SEQUENCE [LARGE SCALE GENOMIC DNA]</scope>
    <source>
        <strain evidence="8 9">SA4-48</strain>
    </source>
</reference>
<keyword evidence="9" id="KW-1185">Reference proteome</keyword>
<dbReference type="GO" id="GO:0044781">
    <property type="term" value="P:bacterial-type flagellum organization"/>
    <property type="evidence" value="ECO:0007669"/>
    <property type="project" value="UniProtKB-UniRule"/>
</dbReference>
<dbReference type="InterPro" id="IPR025963">
    <property type="entry name" value="FLgD_Tudor"/>
</dbReference>
<dbReference type="Gene3D" id="2.60.40.4070">
    <property type="match status" value="1"/>
</dbReference>
<feature type="domain" description="FlgD Tudor-like" evidence="7">
    <location>
        <begin position="88"/>
        <end position="222"/>
    </location>
</feature>
<proteinExistence type="inferred from homology"/>
<gene>
    <name evidence="8" type="ORF">BTO11_15140</name>
</gene>
<dbReference type="Proteomes" id="UP000239007">
    <property type="component" value="Unassembled WGS sequence"/>
</dbReference>
<dbReference type="Gene3D" id="2.30.30.910">
    <property type="match status" value="1"/>
</dbReference>
<evidence type="ECO:0000256" key="2">
    <source>
        <dbReference type="ARBA" id="ARBA00016013"/>
    </source>
</evidence>
<evidence type="ECO:0000313" key="9">
    <source>
        <dbReference type="Proteomes" id="UP000239007"/>
    </source>
</evidence>
<dbReference type="Pfam" id="PF13860">
    <property type="entry name" value="FlgD_ig"/>
    <property type="match status" value="1"/>
</dbReference>
<dbReference type="EMBL" id="MSCH01000003">
    <property type="protein sequence ID" value="PQJ54855.1"/>
    <property type="molecule type" value="Genomic_DNA"/>
</dbReference>
<dbReference type="Pfam" id="PF13861">
    <property type="entry name" value="FLgD_tudor"/>
    <property type="match status" value="1"/>
</dbReference>
<evidence type="ECO:0000313" key="8">
    <source>
        <dbReference type="EMBL" id="PQJ54855.1"/>
    </source>
</evidence>
<keyword evidence="3 5" id="KW-1005">Bacterial flagellum biogenesis</keyword>
<dbReference type="InterPro" id="IPR025965">
    <property type="entry name" value="FlgD/Vpr_Ig-like"/>
</dbReference>
<evidence type="ECO:0000259" key="6">
    <source>
        <dbReference type="Pfam" id="PF13860"/>
    </source>
</evidence>